<keyword evidence="3" id="KW-0813">Transport</keyword>
<dbReference type="InterPro" id="IPR006311">
    <property type="entry name" value="TAT_signal"/>
</dbReference>
<comment type="caution">
    <text evidence="7">The sequence shown here is derived from an EMBL/GenBank/DDBJ whole genome shotgun (WGS) entry which is preliminary data.</text>
</comment>
<keyword evidence="8" id="KW-1185">Reference proteome</keyword>
<evidence type="ECO:0000259" key="6">
    <source>
        <dbReference type="Pfam" id="PF00496"/>
    </source>
</evidence>
<dbReference type="Gene3D" id="3.10.105.10">
    <property type="entry name" value="Dipeptide-binding Protein, Domain 3"/>
    <property type="match status" value="1"/>
</dbReference>
<name>A0A506U024_9HYPH</name>
<dbReference type="Gene3D" id="3.90.76.10">
    <property type="entry name" value="Dipeptide-binding Protein, Domain 1"/>
    <property type="match status" value="1"/>
</dbReference>
<evidence type="ECO:0000256" key="2">
    <source>
        <dbReference type="ARBA" id="ARBA00005695"/>
    </source>
</evidence>
<reference evidence="7 8" key="1">
    <citation type="submission" date="2019-06" db="EMBL/GenBank/DDBJ databases">
        <authorList>
            <person name="Li M."/>
        </authorList>
    </citation>
    <scope>NUCLEOTIDE SEQUENCE [LARGE SCALE GENOMIC DNA]</scope>
    <source>
        <strain evidence="7 8">BGMRC6574</strain>
    </source>
</reference>
<sequence>MGSIVDLEEKVRHGRLSRRDFLGCAAALGVGAGLASTRFAAAAETAMPKKGGVLKAGLSGGQSTDTLDPALDQNKVPFTFARNWGEFLVTQKPDGSLKNLIAEEFDSSPDATRWTMKIRKGVEFHNGKTVTPQDVAATLERHSDKNSKSGAYGILKDIDTIKVDGDTVVLTLKTPNAELPYLMTDYHILIQPNGGKDDPNAGISAGPYRIVSHQPGVHYVGERFENYWAGDELGHADRIEVLVVNDDTARMTALQSGKVDMINAVAPRIVSFIERIKGVKLQNVSGKGFYPFNMFCDTAPFDNNDLRMALKLATDRKQMLDTVLRGYGDIGNDFPINGAYALFPDDIPQREFDPDQAKHYYKKSGYDGSIVLRASDVAFPGALDAAQLFQQSCAQAGIKIDVHREPSDGYWSSVWNSKPFCESYWGGRPTQDLMYTTAMYSGADWNDTNFHNEKFDKMLLEARGELDESKRKAIYHDMALLVRDKGGEIVPFFNQLLDATGSKVAGYTPSPIGELMNGYALAACWVAT</sequence>
<dbReference type="PROSITE" id="PS51318">
    <property type="entry name" value="TAT"/>
    <property type="match status" value="1"/>
</dbReference>
<dbReference type="InterPro" id="IPR030678">
    <property type="entry name" value="Peptide/Ni-bd"/>
</dbReference>
<comment type="subcellular location">
    <subcellularLocation>
        <location evidence="1">Periplasm</location>
    </subcellularLocation>
</comment>
<dbReference type="Gene3D" id="3.40.190.10">
    <property type="entry name" value="Periplasmic binding protein-like II"/>
    <property type="match status" value="1"/>
</dbReference>
<comment type="similarity">
    <text evidence="2">Belongs to the bacterial solute-binding protein 5 family.</text>
</comment>
<dbReference type="PIRSF" id="PIRSF002741">
    <property type="entry name" value="MppA"/>
    <property type="match status" value="1"/>
</dbReference>
<dbReference type="EMBL" id="VHLH01000042">
    <property type="protein sequence ID" value="TPW25929.1"/>
    <property type="molecule type" value="Genomic_DNA"/>
</dbReference>
<evidence type="ECO:0000256" key="1">
    <source>
        <dbReference type="ARBA" id="ARBA00004418"/>
    </source>
</evidence>
<dbReference type="PANTHER" id="PTHR30290">
    <property type="entry name" value="PERIPLASMIC BINDING COMPONENT OF ABC TRANSPORTER"/>
    <property type="match status" value="1"/>
</dbReference>
<evidence type="ECO:0000256" key="4">
    <source>
        <dbReference type="ARBA" id="ARBA00022729"/>
    </source>
</evidence>
<dbReference type="AlphaFoldDB" id="A0A506U024"/>
<dbReference type="GO" id="GO:0030288">
    <property type="term" value="C:outer membrane-bounded periplasmic space"/>
    <property type="evidence" value="ECO:0007669"/>
    <property type="project" value="UniProtKB-ARBA"/>
</dbReference>
<keyword evidence="5" id="KW-1133">Transmembrane helix</keyword>
<dbReference type="GO" id="GO:0015833">
    <property type="term" value="P:peptide transport"/>
    <property type="evidence" value="ECO:0007669"/>
    <property type="project" value="TreeGrafter"/>
</dbReference>
<dbReference type="PANTHER" id="PTHR30290:SF10">
    <property type="entry name" value="PERIPLASMIC OLIGOPEPTIDE-BINDING PROTEIN-RELATED"/>
    <property type="match status" value="1"/>
</dbReference>
<evidence type="ECO:0000256" key="3">
    <source>
        <dbReference type="ARBA" id="ARBA00022448"/>
    </source>
</evidence>
<keyword evidence="5" id="KW-0812">Transmembrane</keyword>
<dbReference type="InterPro" id="IPR000914">
    <property type="entry name" value="SBP_5_dom"/>
</dbReference>
<protein>
    <submittedName>
        <fullName evidence="7">ABC transporter substrate-binding protein</fullName>
    </submittedName>
</protein>
<dbReference type="SUPFAM" id="SSF53850">
    <property type="entry name" value="Periplasmic binding protein-like II"/>
    <property type="match status" value="1"/>
</dbReference>
<gene>
    <name evidence="7" type="ORF">FJU11_17125</name>
</gene>
<dbReference type="CDD" id="cd08503">
    <property type="entry name" value="PBP2_NikA_DppA_OppA_like_17"/>
    <property type="match status" value="1"/>
</dbReference>
<feature type="transmembrane region" description="Helical" evidence="5">
    <location>
        <begin position="21"/>
        <end position="41"/>
    </location>
</feature>
<feature type="domain" description="Solute-binding protein family 5" evidence="6">
    <location>
        <begin position="98"/>
        <end position="446"/>
    </location>
</feature>
<dbReference type="OrthoDB" id="9803988at2"/>
<accession>A0A506U024</accession>
<keyword evidence="5" id="KW-0472">Membrane</keyword>
<dbReference type="InterPro" id="IPR039424">
    <property type="entry name" value="SBP_5"/>
</dbReference>
<dbReference type="RefSeq" id="WP_141168295.1">
    <property type="nucleotide sequence ID" value="NZ_VHLH01000042.1"/>
</dbReference>
<evidence type="ECO:0000256" key="5">
    <source>
        <dbReference type="SAM" id="Phobius"/>
    </source>
</evidence>
<organism evidence="7 8">
    <name type="scientific">Pararhizobium mangrovi</name>
    <dbReference type="NCBI Taxonomy" id="2590452"/>
    <lineage>
        <taxon>Bacteria</taxon>
        <taxon>Pseudomonadati</taxon>
        <taxon>Pseudomonadota</taxon>
        <taxon>Alphaproteobacteria</taxon>
        <taxon>Hyphomicrobiales</taxon>
        <taxon>Rhizobiaceae</taxon>
        <taxon>Rhizobium/Agrobacterium group</taxon>
        <taxon>Pararhizobium</taxon>
    </lineage>
</organism>
<dbReference type="GO" id="GO:1904680">
    <property type="term" value="F:peptide transmembrane transporter activity"/>
    <property type="evidence" value="ECO:0007669"/>
    <property type="project" value="TreeGrafter"/>
</dbReference>
<dbReference type="GO" id="GO:0043190">
    <property type="term" value="C:ATP-binding cassette (ABC) transporter complex"/>
    <property type="evidence" value="ECO:0007669"/>
    <property type="project" value="InterPro"/>
</dbReference>
<proteinExistence type="inferred from homology"/>
<evidence type="ECO:0000313" key="7">
    <source>
        <dbReference type="EMBL" id="TPW25929.1"/>
    </source>
</evidence>
<dbReference type="Pfam" id="PF00496">
    <property type="entry name" value="SBP_bac_5"/>
    <property type="match status" value="1"/>
</dbReference>
<keyword evidence="4" id="KW-0732">Signal</keyword>
<evidence type="ECO:0000313" key="8">
    <source>
        <dbReference type="Proteomes" id="UP000320314"/>
    </source>
</evidence>
<dbReference type="Proteomes" id="UP000320314">
    <property type="component" value="Unassembled WGS sequence"/>
</dbReference>